<comment type="caution">
    <text evidence="2">The sequence shown here is derived from an EMBL/GenBank/DDBJ whole genome shotgun (WGS) entry which is preliminary data.</text>
</comment>
<sequence>MFKKWLISLFSLVLVVTGVQSTGYAYSYGDPNKEAVADAYELMVAALMKEPPNFSEAQAAFDPVKEELAMHMGEEPVAIVQKALDNQQKEETISLMQRVLVLNIARRFEGIHLDDYANAKLILAKGYATYKSLSPAVAHKDEELDKKIHDSFNQALQALGNPGLFGVGKKDADPALFDESKNFILTSLQNFFGMKSLEVGHFVEGVGGSAEGSAGHDTEQGSNTYVWILVGVVVILLATFFFWRRKKA</sequence>
<name>A0ABS4GV44_9BACL</name>
<accession>A0ABS4GV44</accession>
<dbReference type="Proteomes" id="UP001519343">
    <property type="component" value="Unassembled WGS sequence"/>
</dbReference>
<protein>
    <submittedName>
        <fullName evidence="2">LPXTG-motif cell wall-anchored protein</fullName>
    </submittedName>
</protein>
<reference evidence="2 3" key="1">
    <citation type="submission" date="2021-03" db="EMBL/GenBank/DDBJ databases">
        <title>Genomic Encyclopedia of Type Strains, Phase IV (KMG-IV): sequencing the most valuable type-strain genomes for metagenomic binning, comparative biology and taxonomic classification.</title>
        <authorList>
            <person name="Goeker M."/>
        </authorList>
    </citation>
    <scope>NUCLEOTIDE SEQUENCE [LARGE SCALE GENOMIC DNA]</scope>
    <source>
        <strain evidence="2 3">DSM 24738</strain>
    </source>
</reference>
<keyword evidence="1" id="KW-0472">Membrane</keyword>
<gene>
    <name evidence="2" type="ORF">J2Z37_003939</name>
</gene>
<evidence type="ECO:0000256" key="1">
    <source>
        <dbReference type="SAM" id="Phobius"/>
    </source>
</evidence>
<keyword evidence="3" id="KW-1185">Reference proteome</keyword>
<dbReference type="RefSeq" id="WP_209811935.1">
    <property type="nucleotide sequence ID" value="NZ_JAGGKT010000014.1"/>
</dbReference>
<evidence type="ECO:0000313" key="2">
    <source>
        <dbReference type="EMBL" id="MBP1933922.1"/>
    </source>
</evidence>
<dbReference type="EMBL" id="JAGGKT010000014">
    <property type="protein sequence ID" value="MBP1933922.1"/>
    <property type="molecule type" value="Genomic_DNA"/>
</dbReference>
<evidence type="ECO:0000313" key="3">
    <source>
        <dbReference type="Proteomes" id="UP001519343"/>
    </source>
</evidence>
<organism evidence="2 3">
    <name type="scientific">Ammoniphilus resinae</name>
    <dbReference type="NCBI Taxonomy" id="861532"/>
    <lineage>
        <taxon>Bacteria</taxon>
        <taxon>Bacillati</taxon>
        <taxon>Bacillota</taxon>
        <taxon>Bacilli</taxon>
        <taxon>Bacillales</taxon>
        <taxon>Paenibacillaceae</taxon>
        <taxon>Aneurinibacillus group</taxon>
        <taxon>Ammoniphilus</taxon>
    </lineage>
</organism>
<proteinExistence type="predicted"/>
<dbReference type="NCBIfam" id="TIGR01167">
    <property type="entry name" value="LPXTG_anchor"/>
    <property type="match status" value="1"/>
</dbReference>
<keyword evidence="1" id="KW-1133">Transmembrane helix</keyword>
<keyword evidence="1" id="KW-0812">Transmembrane</keyword>
<feature type="transmembrane region" description="Helical" evidence="1">
    <location>
        <begin position="225"/>
        <end position="243"/>
    </location>
</feature>